<evidence type="ECO:0000256" key="8">
    <source>
        <dbReference type="RuleBase" id="RU361169"/>
    </source>
</evidence>
<keyword evidence="4" id="KW-0964">Secreted</keyword>
<dbReference type="SUPFAM" id="SSF51126">
    <property type="entry name" value="Pectin lyase-like"/>
    <property type="match status" value="1"/>
</dbReference>
<evidence type="ECO:0000313" key="10">
    <source>
        <dbReference type="Proteomes" id="UP000287651"/>
    </source>
</evidence>
<evidence type="ECO:0000256" key="6">
    <source>
        <dbReference type="ARBA" id="ARBA00023295"/>
    </source>
</evidence>
<comment type="caution">
    <text evidence="9">The sequence shown here is derived from an EMBL/GenBank/DDBJ whole genome shotgun (WGS) entry which is preliminary data.</text>
</comment>
<dbReference type="GO" id="GO:0004650">
    <property type="term" value="F:polygalacturonase activity"/>
    <property type="evidence" value="ECO:0007669"/>
    <property type="project" value="InterPro"/>
</dbReference>
<protein>
    <recommendedName>
        <fullName evidence="11">Polygalacturonase</fullName>
    </recommendedName>
</protein>
<keyword evidence="5 8" id="KW-0378">Hydrolase</keyword>
<dbReference type="InterPro" id="IPR011050">
    <property type="entry name" value="Pectin_lyase_fold/virulence"/>
</dbReference>
<evidence type="ECO:0000256" key="2">
    <source>
        <dbReference type="ARBA" id="ARBA00008834"/>
    </source>
</evidence>
<dbReference type="SMART" id="SM00710">
    <property type="entry name" value="PbH1"/>
    <property type="match status" value="4"/>
</dbReference>
<comment type="similarity">
    <text evidence="2 8">Belongs to the glycosyl hydrolase 28 family.</text>
</comment>
<dbReference type="Gene3D" id="2.160.20.10">
    <property type="entry name" value="Single-stranded right-handed beta-helix, Pectin lyase-like"/>
    <property type="match status" value="1"/>
</dbReference>
<reference evidence="9 10" key="1">
    <citation type="journal article" date="2014" name="Agronomy (Basel)">
        <title>A Draft Genome Sequence for Ensete ventricosum, the Drought-Tolerant Tree Against Hunger.</title>
        <authorList>
            <person name="Harrison J."/>
            <person name="Moore K.A."/>
            <person name="Paszkiewicz K."/>
            <person name="Jones T."/>
            <person name="Grant M."/>
            <person name="Ambacheew D."/>
            <person name="Muzemil S."/>
            <person name="Studholme D.J."/>
        </authorList>
    </citation>
    <scope>NUCLEOTIDE SEQUENCE [LARGE SCALE GENOMIC DNA]</scope>
</reference>
<keyword evidence="6 8" id="KW-0326">Glycosidase</keyword>
<comment type="subcellular location">
    <subcellularLocation>
        <location evidence="1">Secreted</location>
        <location evidence="1">Cell wall</location>
    </subcellularLocation>
</comment>
<dbReference type="PANTHER" id="PTHR31375">
    <property type="match status" value="1"/>
</dbReference>
<evidence type="ECO:0000313" key="9">
    <source>
        <dbReference type="EMBL" id="RRT32440.1"/>
    </source>
</evidence>
<dbReference type="InterPro" id="IPR012334">
    <property type="entry name" value="Pectin_lyas_fold"/>
</dbReference>
<dbReference type="GO" id="GO:0005975">
    <property type="term" value="P:carbohydrate metabolic process"/>
    <property type="evidence" value="ECO:0007669"/>
    <property type="project" value="InterPro"/>
</dbReference>
<dbReference type="Pfam" id="PF00295">
    <property type="entry name" value="Glyco_hydro_28"/>
    <property type="match status" value="2"/>
</dbReference>
<dbReference type="InterPro" id="IPR000743">
    <property type="entry name" value="Glyco_hydro_28"/>
</dbReference>
<dbReference type="EMBL" id="AMZH03032025">
    <property type="protein sequence ID" value="RRT32440.1"/>
    <property type="molecule type" value="Genomic_DNA"/>
</dbReference>
<proteinExistence type="inferred from homology"/>
<name>A0A426WYP9_ENSVE</name>
<evidence type="ECO:0000256" key="1">
    <source>
        <dbReference type="ARBA" id="ARBA00004191"/>
    </source>
</evidence>
<keyword evidence="3" id="KW-0134">Cell wall</keyword>
<evidence type="ECO:0000256" key="7">
    <source>
        <dbReference type="ARBA" id="ARBA00023316"/>
    </source>
</evidence>
<evidence type="ECO:0000256" key="4">
    <source>
        <dbReference type="ARBA" id="ARBA00022525"/>
    </source>
</evidence>
<sequence>MISGLTSMNSELYHVVIDDCEGVTLQGVRITAPGNSPNTDGIHVQMSSYVTITGAVIRTGDDCISIGPGTTNLWIEQVNCGPGHGISIGSLGKGYDEEGVENVTVKTTVFTGTENGLRIKTWGRPSEGFVKGVVFEHAVMQNVRNPIIIDQNYCPDNKGCPDQVQRLIPIPSVEAIKIRTNILCGSHSPQNSGVKISQVRYNDIYGSSASQVAVNFDCSASNPCTGIGLQDIKLTYGHSPAESSCKHADGTTSGFVVPPSCL</sequence>
<dbReference type="AlphaFoldDB" id="A0A426WYP9"/>
<evidence type="ECO:0000256" key="3">
    <source>
        <dbReference type="ARBA" id="ARBA00022512"/>
    </source>
</evidence>
<keyword evidence="7" id="KW-0961">Cell wall biogenesis/degradation</keyword>
<accession>A0A426WYP9</accession>
<dbReference type="Proteomes" id="UP000287651">
    <property type="component" value="Unassembled WGS sequence"/>
</dbReference>
<dbReference type="InterPro" id="IPR006626">
    <property type="entry name" value="PbH1"/>
</dbReference>
<evidence type="ECO:0000256" key="5">
    <source>
        <dbReference type="ARBA" id="ARBA00022801"/>
    </source>
</evidence>
<gene>
    <name evidence="9" type="ORF">B296_00058926</name>
</gene>
<evidence type="ECO:0008006" key="11">
    <source>
        <dbReference type="Google" id="ProtNLM"/>
    </source>
</evidence>
<organism evidence="9 10">
    <name type="scientific">Ensete ventricosum</name>
    <name type="common">Abyssinian banana</name>
    <name type="synonym">Musa ensete</name>
    <dbReference type="NCBI Taxonomy" id="4639"/>
    <lineage>
        <taxon>Eukaryota</taxon>
        <taxon>Viridiplantae</taxon>
        <taxon>Streptophyta</taxon>
        <taxon>Embryophyta</taxon>
        <taxon>Tracheophyta</taxon>
        <taxon>Spermatophyta</taxon>
        <taxon>Magnoliopsida</taxon>
        <taxon>Liliopsida</taxon>
        <taxon>Zingiberales</taxon>
        <taxon>Musaceae</taxon>
        <taxon>Ensete</taxon>
    </lineage>
</organism>
<dbReference type="GO" id="GO:0071555">
    <property type="term" value="P:cell wall organization"/>
    <property type="evidence" value="ECO:0007669"/>
    <property type="project" value="UniProtKB-KW"/>
</dbReference>